<protein>
    <submittedName>
        <fullName evidence="6">ABC transporter-like protein</fullName>
    </submittedName>
</protein>
<dbReference type="InterPro" id="IPR015860">
    <property type="entry name" value="ABC_transpr_TagH-like"/>
</dbReference>
<dbReference type="AlphaFoldDB" id="A0A158F2M2"/>
<dbReference type="CDD" id="cd03220">
    <property type="entry name" value="ABC_KpsT_Wzt"/>
    <property type="match status" value="1"/>
</dbReference>
<evidence type="ECO:0000256" key="3">
    <source>
        <dbReference type="ARBA" id="ARBA00022741"/>
    </source>
</evidence>
<sequence>MAHIEFRNVSIDFPIYNASGRSLKKRLMQVATGGQLGADEQGRVVVRALENLNFSINDGDRVALVGHNGAGKSTLLRLLSGVYRPSSGIAVVDGEVGSLIDISLGIDPEASGRENIFFRGALLGMTKAQVKEKLEGIIEFSELGDFIDMPVRTYSTGMHLRLAFAVSTVVRPNILLMDEWLSVGDEGFKIKAEARLTELVQATNILVIATHSHHMIKATCNRVIWLEHGKIRMEGPAAEICDQYFTSPVAGDGAGPSGASVPVGAE</sequence>
<dbReference type="Gene3D" id="3.40.50.300">
    <property type="entry name" value="P-loop containing nucleotide triphosphate hydrolases"/>
    <property type="match status" value="1"/>
</dbReference>
<proteinExistence type="predicted"/>
<dbReference type="PANTHER" id="PTHR46743:SF3">
    <property type="entry name" value="ABC-TYPE POLYSACCHARIDE_POLYOL PHOSPHATE TRANSPORT SYSTEM, ATPASE COMPONENT"/>
    <property type="match status" value="1"/>
</dbReference>
<dbReference type="RefSeq" id="WP_062081841.1">
    <property type="nucleotide sequence ID" value="NZ_FCOK02000002.1"/>
</dbReference>
<keyword evidence="3" id="KW-0547">Nucleotide-binding</keyword>
<dbReference type="GO" id="GO:0140359">
    <property type="term" value="F:ABC-type transporter activity"/>
    <property type="evidence" value="ECO:0007669"/>
    <property type="project" value="InterPro"/>
</dbReference>
<dbReference type="GO" id="GO:0016887">
    <property type="term" value="F:ATP hydrolysis activity"/>
    <property type="evidence" value="ECO:0007669"/>
    <property type="project" value="InterPro"/>
</dbReference>
<dbReference type="EMBL" id="FCOK02000002">
    <property type="protein sequence ID" value="SAL13961.1"/>
    <property type="molecule type" value="Genomic_DNA"/>
</dbReference>
<dbReference type="GO" id="GO:0005524">
    <property type="term" value="F:ATP binding"/>
    <property type="evidence" value="ECO:0007669"/>
    <property type="project" value="UniProtKB-KW"/>
</dbReference>
<evidence type="ECO:0000256" key="1">
    <source>
        <dbReference type="ARBA" id="ARBA00022475"/>
    </source>
</evidence>
<keyword evidence="2" id="KW-0472">Membrane</keyword>
<evidence type="ECO:0000259" key="5">
    <source>
        <dbReference type="PROSITE" id="PS50893"/>
    </source>
</evidence>
<dbReference type="OrthoDB" id="9778870at2"/>
<organism evidence="6 7">
    <name type="scientific">Caballeronia udeis</name>
    <dbReference type="NCBI Taxonomy" id="1232866"/>
    <lineage>
        <taxon>Bacteria</taxon>
        <taxon>Pseudomonadati</taxon>
        <taxon>Pseudomonadota</taxon>
        <taxon>Betaproteobacteria</taxon>
        <taxon>Burkholderiales</taxon>
        <taxon>Burkholderiaceae</taxon>
        <taxon>Caballeronia</taxon>
    </lineage>
</organism>
<dbReference type="PROSITE" id="PS50893">
    <property type="entry name" value="ABC_TRANSPORTER_2"/>
    <property type="match status" value="1"/>
</dbReference>
<dbReference type="Pfam" id="PF00005">
    <property type="entry name" value="ABC_tran"/>
    <property type="match status" value="1"/>
</dbReference>
<keyword evidence="4" id="KW-0067">ATP-binding</keyword>
<evidence type="ECO:0000256" key="2">
    <source>
        <dbReference type="ARBA" id="ARBA00022519"/>
    </source>
</evidence>
<dbReference type="InterPro" id="IPR050683">
    <property type="entry name" value="Bact_Polysacc_Export_ATP-bd"/>
</dbReference>
<dbReference type="PANTHER" id="PTHR46743">
    <property type="entry name" value="TEICHOIC ACIDS EXPORT ATP-BINDING PROTEIN TAGH"/>
    <property type="match status" value="1"/>
</dbReference>
<dbReference type="SMART" id="SM00382">
    <property type="entry name" value="AAA"/>
    <property type="match status" value="1"/>
</dbReference>
<dbReference type="SUPFAM" id="SSF52540">
    <property type="entry name" value="P-loop containing nucleoside triphosphate hydrolases"/>
    <property type="match status" value="1"/>
</dbReference>
<gene>
    <name evidence="6" type="ORF">AWB69_00559</name>
</gene>
<reference evidence="6 7" key="1">
    <citation type="submission" date="2016-01" db="EMBL/GenBank/DDBJ databases">
        <authorList>
            <person name="Oliw E.H."/>
        </authorList>
    </citation>
    <scope>NUCLEOTIDE SEQUENCE [LARGE SCALE GENOMIC DNA]</scope>
    <source>
        <strain evidence="6">LMG 27134</strain>
    </source>
</reference>
<keyword evidence="2" id="KW-0997">Cell inner membrane</keyword>
<keyword evidence="1" id="KW-1003">Cell membrane</keyword>
<dbReference type="GO" id="GO:0016020">
    <property type="term" value="C:membrane"/>
    <property type="evidence" value="ECO:0007669"/>
    <property type="project" value="InterPro"/>
</dbReference>
<dbReference type="InterPro" id="IPR003593">
    <property type="entry name" value="AAA+_ATPase"/>
</dbReference>
<accession>A0A158F2M2</accession>
<feature type="domain" description="ABC transporter" evidence="5">
    <location>
        <begin position="25"/>
        <end position="253"/>
    </location>
</feature>
<dbReference type="InterPro" id="IPR003439">
    <property type="entry name" value="ABC_transporter-like_ATP-bd"/>
</dbReference>
<evidence type="ECO:0000313" key="7">
    <source>
        <dbReference type="Proteomes" id="UP000054683"/>
    </source>
</evidence>
<dbReference type="InterPro" id="IPR027417">
    <property type="entry name" value="P-loop_NTPase"/>
</dbReference>
<evidence type="ECO:0000256" key="4">
    <source>
        <dbReference type="ARBA" id="ARBA00022840"/>
    </source>
</evidence>
<name>A0A158F2M2_9BURK</name>
<dbReference type="Proteomes" id="UP000054683">
    <property type="component" value="Unassembled WGS sequence"/>
</dbReference>
<evidence type="ECO:0000313" key="6">
    <source>
        <dbReference type="EMBL" id="SAL13961.1"/>
    </source>
</evidence>